<dbReference type="KEGG" id="fpl:Ferp_0202"/>
<evidence type="ECO:0000313" key="1">
    <source>
        <dbReference type="EMBL" id="ADC64388.1"/>
    </source>
</evidence>
<dbReference type="EMBL" id="CP001899">
    <property type="protein sequence ID" value="ADC64388.1"/>
    <property type="molecule type" value="Genomic_DNA"/>
</dbReference>
<proteinExistence type="predicted"/>
<keyword evidence="2" id="KW-1185">Reference proteome</keyword>
<evidence type="ECO:0000313" key="2">
    <source>
        <dbReference type="Proteomes" id="UP000002613"/>
    </source>
</evidence>
<dbReference type="InterPro" id="IPR009078">
    <property type="entry name" value="Ferritin-like_SF"/>
</dbReference>
<dbReference type="AlphaFoldDB" id="D3S1T1"/>
<dbReference type="STRING" id="589924.Ferp_0202"/>
<organism evidence="1 2">
    <name type="scientific">Ferroglobus placidus (strain DSM 10642 / AEDII12DO)</name>
    <dbReference type="NCBI Taxonomy" id="589924"/>
    <lineage>
        <taxon>Archaea</taxon>
        <taxon>Methanobacteriati</taxon>
        <taxon>Methanobacteriota</taxon>
        <taxon>Archaeoglobi</taxon>
        <taxon>Archaeoglobales</taxon>
        <taxon>Archaeoglobaceae</taxon>
        <taxon>Ferroglobus</taxon>
    </lineage>
</organism>
<accession>D3S1T1</accession>
<reference evidence="1 2" key="2">
    <citation type="journal article" date="2011" name="Stand. Genomic Sci.">
        <title>Complete genome sequence of Ferroglobus placidus AEDII12DO.</title>
        <authorList>
            <person name="Anderson I."/>
            <person name="Risso C."/>
            <person name="Holmes D."/>
            <person name="Lucas S."/>
            <person name="Copeland A."/>
            <person name="Lapidus A."/>
            <person name="Cheng J.F."/>
            <person name="Bruce D."/>
            <person name="Goodwin L."/>
            <person name="Pitluck S."/>
            <person name="Saunders E."/>
            <person name="Brettin T."/>
            <person name="Detter J.C."/>
            <person name="Han C."/>
            <person name="Tapia R."/>
            <person name="Larimer F."/>
            <person name="Land M."/>
            <person name="Hauser L."/>
            <person name="Woyke T."/>
            <person name="Lovley D."/>
            <person name="Kyrpides N."/>
            <person name="Ivanova N."/>
        </authorList>
    </citation>
    <scope>NUCLEOTIDE SEQUENCE [LARGE SCALE GENOMIC DNA]</scope>
    <source>
        <strain evidence="2">DSM 10642 / AEDII12DO</strain>
    </source>
</reference>
<dbReference type="PaxDb" id="589924-Ferp_0202"/>
<dbReference type="HOGENOM" id="CLU_1870640_0_0_2"/>
<sequence length="136" mass="16117">MNEELEELVRKWIEIEKRIIDNADKIIEKSNNDFIKMVLTEIKMDSNKHLRILEFVMNAGDRKIGKEDVKALADLLSVHEKMEMEAIEIANKVLLKVKGEIGKILFHLLSEEWKHHELLRELLMLVYIQDEKYGYL</sequence>
<dbReference type="Proteomes" id="UP000002613">
    <property type="component" value="Chromosome"/>
</dbReference>
<evidence type="ECO:0008006" key="3">
    <source>
        <dbReference type="Google" id="ProtNLM"/>
    </source>
</evidence>
<dbReference type="SUPFAM" id="SSF47240">
    <property type="entry name" value="Ferritin-like"/>
    <property type="match status" value="1"/>
</dbReference>
<dbReference type="RefSeq" id="WP_012964735.1">
    <property type="nucleotide sequence ID" value="NC_013849.1"/>
</dbReference>
<dbReference type="GeneID" id="8777696"/>
<dbReference type="eggNOG" id="arCOG00022">
    <property type="taxonomic scope" value="Archaea"/>
</dbReference>
<gene>
    <name evidence="1" type="ordered locus">Ferp_0202</name>
</gene>
<protein>
    <recommendedName>
        <fullName evidence="3">Rubrerythrin diiron-binding domain-containing protein</fullName>
    </recommendedName>
</protein>
<name>D3S1T1_FERPA</name>
<reference evidence="2" key="1">
    <citation type="submission" date="2010-02" db="EMBL/GenBank/DDBJ databases">
        <title>Complete sequence of Ferroglobus placidus DSM 10642.</title>
        <authorList>
            <consortium name="US DOE Joint Genome Institute"/>
            <person name="Lucas S."/>
            <person name="Copeland A."/>
            <person name="Lapidus A."/>
            <person name="Cheng J.-F."/>
            <person name="Bruce D."/>
            <person name="Goodwin L."/>
            <person name="Pitluck S."/>
            <person name="Saunders E."/>
            <person name="Brettin T."/>
            <person name="Detter J.C."/>
            <person name="Han C."/>
            <person name="Tapia R."/>
            <person name="Larimer F."/>
            <person name="Land M."/>
            <person name="Hauser L."/>
            <person name="Kyrpides N."/>
            <person name="Ivanova N."/>
            <person name="Holmes D."/>
            <person name="Lovley D."/>
            <person name="Kyrpides N."/>
            <person name="Anderson I.J."/>
            <person name="Woyke T."/>
        </authorList>
    </citation>
    <scope>NUCLEOTIDE SEQUENCE [LARGE SCALE GENOMIC DNA]</scope>
    <source>
        <strain evidence="2">DSM 10642 / AEDII12DO</strain>
    </source>
</reference>